<dbReference type="Proteomes" id="UP000287996">
    <property type="component" value="Unassembled WGS sequence"/>
</dbReference>
<evidence type="ECO:0000313" key="2">
    <source>
        <dbReference type="EMBL" id="RUO80109.1"/>
    </source>
</evidence>
<dbReference type="PANTHER" id="PTHR36573:SF1">
    <property type="entry name" value="INTERMEMBRANE PHOSPHOLIPID TRANSPORT SYSTEM BINDING PROTEIN MLAC"/>
    <property type="match status" value="1"/>
</dbReference>
<dbReference type="OrthoDB" id="9787053at2"/>
<protein>
    <submittedName>
        <fullName evidence="2">Organic solvent ABC transporter</fullName>
    </submittedName>
</protein>
<name>A0A432ZQC5_9GAMM</name>
<reference evidence="2 3" key="1">
    <citation type="journal article" date="2011" name="Front. Microbiol.">
        <title>Genomic signatures of strain selection and enhancement in Bacillus atrophaeus var. globigii, a historical biowarfare simulant.</title>
        <authorList>
            <person name="Gibbons H.S."/>
            <person name="Broomall S.M."/>
            <person name="McNew L.A."/>
            <person name="Daligault H."/>
            <person name="Chapman C."/>
            <person name="Bruce D."/>
            <person name="Karavis M."/>
            <person name="Krepps M."/>
            <person name="McGregor P.A."/>
            <person name="Hong C."/>
            <person name="Park K.H."/>
            <person name="Akmal A."/>
            <person name="Feldman A."/>
            <person name="Lin J.S."/>
            <person name="Chang W.E."/>
            <person name="Higgs B.W."/>
            <person name="Demirev P."/>
            <person name="Lindquist J."/>
            <person name="Liem A."/>
            <person name="Fochler E."/>
            <person name="Read T.D."/>
            <person name="Tapia R."/>
            <person name="Johnson S."/>
            <person name="Bishop-Lilly K.A."/>
            <person name="Detter C."/>
            <person name="Han C."/>
            <person name="Sozhamannan S."/>
            <person name="Rosenzweig C.N."/>
            <person name="Skowronski E.W."/>
        </authorList>
    </citation>
    <scope>NUCLEOTIDE SEQUENCE [LARGE SCALE GENOMIC DNA]</scope>
    <source>
        <strain evidence="2 3">CC-PW-9</strain>
    </source>
</reference>
<organism evidence="2 3">
    <name type="scientific">Idiomarina tyrosinivorans</name>
    <dbReference type="NCBI Taxonomy" id="1445662"/>
    <lineage>
        <taxon>Bacteria</taxon>
        <taxon>Pseudomonadati</taxon>
        <taxon>Pseudomonadota</taxon>
        <taxon>Gammaproteobacteria</taxon>
        <taxon>Alteromonadales</taxon>
        <taxon>Idiomarinaceae</taxon>
        <taxon>Idiomarina</taxon>
    </lineage>
</organism>
<feature type="chain" id="PRO_5019455980" evidence="1">
    <location>
        <begin position="20"/>
        <end position="215"/>
    </location>
</feature>
<accession>A0A432ZQC5</accession>
<comment type="caution">
    <text evidence="2">The sequence shown here is derived from an EMBL/GenBank/DDBJ whole genome shotgun (WGS) entry which is preliminary data.</text>
</comment>
<sequence>MKQWLMAGVLSLLSFHVLADDLIHNDDPHALLEEVADKTFQRIAADRDKIDADPNYLKTVVKQELMPYVDAIYASKKVLGRNYKDTTEAQRQEFYQVFEDYLVATYARAFTQYNEEKQEVVFEEPQPLRDNARVATVRTLVKQQGRPDIHLDFKIRYDDDSKLWKAYDLVVEGISLLNSKAAEIAAVIRSRGIDGTIDLLREKAEEPIVMEQGQS</sequence>
<keyword evidence="3" id="KW-1185">Reference proteome</keyword>
<dbReference type="PIRSF" id="PIRSF004649">
    <property type="entry name" value="MlaC"/>
    <property type="match status" value="1"/>
</dbReference>
<dbReference type="InterPro" id="IPR042245">
    <property type="entry name" value="Tgt2/MlaC_sf"/>
</dbReference>
<dbReference type="InterPro" id="IPR008869">
    <property type="entry name" value="MlaC/ttg2D"/>
</dbReference>
<dbReference type="PANTHER" id="PTHR36573">
    <property type="entry name" value="INTERMEMBRANE PHOSPHOLIPID TRANSPORT SYSTEM BINDING PROTEIN MLAC"/>
    <property type="match status" value="1"/>
</dbReference>
<evidence type="ECO:0000313" key="3">
    <source>
        <dbReference type="Proteomes" id="UP000287996"/>
    </source>
</evidence>
<dbReference type="AlphaFoldDB" id="A0A432ZQC5"/>
<dbReference type="EMBL" id="PIQH01000006">
    <property type="protein sequence ID" value="RUO80109.1"/>
    <property type="molecule type" value="Genomic_DNA"/>
</dbReference>
<dbReference type="RefSeq" id="WP_126841947.1">
    <property type="nucleotide sequence ID" value="NZ_PIQH01000006.1"/>
</dbReference>
<feature type="signal peptide" evidence="1">
    <location>
        <begin position="1"/>
        <end position="19"/>
    </location>
</feature>
<proteinExistence type="predicted"/>
<dbReference type="Pfam" id="PF05494">
    <property type="entry name" value="MlaC"/>
    <property type="match status" value="1"/>
</dbReference>
<dbReference type="Gene3D" id="3.10.450.710">
    <property type="entry name" value="Tgt2/MlaC"/>
    <property type="match status" value="1"/>
</dbReference>
<gene>
    <name evidence="2" type="ORF">CWI84_07355</name>
</gene>
<keyword evidence="1" id="KW-0732">Signal</keyword>
<evidence type="ECO:0000256" key="1">
    <source>
        <dbReference type="SAM" id="SignalP"/>
    </source>
</evidence>